<gene>
    <name evidence="2" type="ORF">BE17_31240</name>
</gene>
<reference evidence="2 3" key="1">
    <citation type="submission" date="2014-02" db="EMBL/GenBank/DDBJ databases">
        <title>The small core and large imbalanced accessory genome model reveals a collaborative survival strategy of Sorangium cellulosum strains in nature.</title>
        <authorList>
            <person name="Han K."/>
            <person name="Peng R."/>
            <person name="Blom J."/>
            <person name="Li Y.-Z."/>
        </authorList>
    </citation>
    <scope>NUCLEOTIDE SEQUENCE [LARGE SCALE GENOMIC DNA]</scope>
    <source>
        <strain evidence="2 3">So0011-07</strain>
    </source>
</reference>
<sequence length="499" mass="50881">MTMILQRRGQRWLASALVVASAASAAGCAEIAGIQLINEEEGAGGGTTTSAPGYTCQWAMPFGDADTTLGGIAADRDGTLWLAGGFKGDLSVAGGAVLRAGGTGQDVFVAHLEHDGNHLWSERFGNAENDAATHAHQATSIALGDDSVYVAGDFTGTLAFGADCGLPEGGGDREAFVARLDKADPGGVAACVTHGSSGPDEAEAVAVMGDRVVLLTSLKDGADMGFSSYEGQTLSDPCSGVFSGLAGARYRPRALRISSGDVFVASEFEGRVNLGFPGAERALPPGGEAAEGVDAFLASFPADWICDPSSPGGAGLWFRHYSALPGDQRTSAVAVHEAGVVLAGSFTGEIDLAGEPDAGLVSTEEDGFVAYLDRRGVSRWAKHLGGSMAQSAQLVGIDESEKIVLAGHFQRQMKTDDAEVSGDAGEGDIFLARLSAANGDVEWVGASGGPELQQIQALAVSGTDVFLAGTSAADFTLLNCDVQAAAGQLFVAKLSASSR</sequence>
<evidence type="ECO:0000256" key="1">
    <source>
        <dbReference type="SAM" id="SignalP"/>
    </source>
</evidence>
<feature type="signal peptide" evidence="1">
    <location>
        <begin position="1"/>
        <end position="25"/>
    </location>
</feature>
<dbReference type="PANTHER" id="PTHR35580">
    <property type="entry name" value="CELL SURFACE GLYCOPROTEIN (S-LAYER PROTEIN)-LIKE PROTEIN"/>
    <property type="match status" value="1"/>
</dbReference>
<protein>
    <recommendedName>
        <fullName evidence="4">Secreted protein</fullName>
    </recommendedName>
</protein>
<feature type="chain" id="PRO_5007569272" description="Secreted protein" evidence="1">
    <location>
        <begin position="26"/>
        <end position="499"/>
    </location>
</feature>
<organism evidence="2 3">
    <name type="scientific">Sorangium cellulosum</name>
    <name type="common">Polyangium cellulosum</name>
    <dbReference type="NCBI Taxonomy" id="56"/>
    <lineage>
        <taxon>Bacteria</taxon>
        <taxon>Pseudomonadati</taxon>
        <taxon>Myxococcota</taxon>
        <taxon>Polyangia</taxon>
        <taxon>Polyangiales</taxon>
        <taxon>Polyangiaceae</taxon>
        <taxon>Sorangium</taxon>
    </lineage>
</organism>
<evidence type="ECO:0000313" key="3">
    <source>
        <dbReference type="Proteomes" id="UP000075635"/>
    </source>
</evidence>
<dbReference type="Proteomes" id="UP000075635">
    <property type="component" value="Unassembled WGS sequence"/>
</dbReference>
<proteinExistence type="predicted"/>
<name>A0A150ST33_SORCE</name>
<keyword evidence="1" id="KW-0732">Signal</keyword>
<dbReference type="PROSITE" id="PS51257">
    <property type="entry name" value="PROKAR_LIPOPROTEIN"/>
    <property type="match status" value="1"/>
</dbReference>
<dbReference type="AlphaFoldDB" id="A0A150ST33"/>
<dbReference type="InterPro" id="IPR052918">
    <property type="entry name" value="Motility_Chemotaxis_Reg"/>
</dbReference>
<comment type="caution">
    <text evidence="2">The sequence shown here is derived from an EMBL/GenBank/DDBJ whole genome shotgun (WGS) entry which is preliminary data.</text>
</comment>
<dbReference type="EMBL" id="JEMB01000624">
    <property type="protein sequence ID" value="KYF95626.1"/>
    <property type="molecule type" value="Genomic_DNA"/>
</dbReference>
<accession>A0A150ST33</accession>
<evidence type="ECO:0000313" key="2">
    <source>
        <dbReference type="EMBL" id="KYF95626.1"/>
    </source>
</evidence>
<evidence type="ECO:0008006" key="4">
    <source>
        <dbReference type="Google" id="ProtNLM"/>
    </source>
</evidence>
<dbReference type="PANTHER" id="PTHR35580:SF1">
    <property type="entry name" value="PHYTASE-LIKE DOMAIN-CONTAINING PROTEIN"/>
    <property type="match status" value="1"/>
</dbReference>